<accession>A0A9W7DD01</accession>
<evidence type="ECO:0000256" key="1">
    <source>
        <dbReference type="SAM" id="MobiDB-lite"/>
    </source>
</evidence>
<sequence length="466" mass="53808">MSQWELSSSSTAVTISLSQKQQQRPPSSSSNNTQFDKYVLVNDILYPTNIPEEVTRSTQELDMKPMSKRQFINSLRKKITSITKPTIFHTLIISKQLLDNALECQFGTMFFEKDVICRFSQTDGKFNYDQITVKIFDSGFLKLSRVDYQQNFIPQVMGFKISSSHPLSGCLSSSQQSSSRFDCKTQDDTNNQKDCPEIHTPWPRQEWVPSFKKPSIKRSEYISKQQHYNDFMYKHNNKIIKNVKNKTKNKNTKIMVFDACHIWGPDLTWFTFFSKTKKETCWIGYDPFLNPNYSNLLERKYTTTDSSSTLKSTSTTPRLEVQTTGRLDKSRLLNIKVYFDSNSDVIYGLQFTFSNGDIESVGHTNKGKCCAFWLLSKRNHDHIEKHEDVVGVQLLCSNGLIVGIQFKTLFGRSSRFIGYDVEKLGYEPLKQNGPFERHVLWFDCELKEVQVLSSESGLICAKIIYV</sequence>
<gene>
    <name evidence="2" type="ORF">Amon01_000161100</name>
</gene>
<keyword evidence="3" id="KW-1185">Reference proteome</keyword>
<dbReference type="EMBL" id="BSXU01000515">
    <property type="protein sequence ID" value="GMG20945.1"/>
    <property type="molecule type" value="Genomic_DNA"/>
</dbReference>
<proteinExistence type="predicted"/>
<evidence type="ECO:0000313" key="3">
    <source>
        <dbReference type="Proteomes" id="UP001165063"/>
    </source>
</evidence>
<feature type="compositionally biased region" description="Basic and acidic residues" evidence="1">
    <location>
        <begin position="181"/>
        <end position="196"/>
    </location>
</feature>
<evidence type="ECO:0000313" key="2">
    <source>
        <dbReference type="EMBL" id="GMG20945.1"/>
    </source>
</evidence>
<dbReference type="AlphaFoldDB" id="A0A9W7DD01"/>
<protein>
    <submittedName>
        <fullName evidence="2">Unnamed protein product</fullName>
    </submittedName>
</protein>
<comment type="caution">
    <text evidence="2">The sequence shown here is derived from an EMBL/GenBank/DDBJ whole genome shotgun (WGS) entry which is preliminary data.</text>
</comment>
<reference evidence="2" key="1">
    <citation type="submission" date="2023-04" db="EMBL/GenBank/DDBJ databases">
        <title>Ambrosiozyma monospora NBRC 1965.</title>
        <authorList>
            <person name="Ichikawa N."/>
            <person name="Sato H."/>
            <person name="Tonouchi N."/>
        </authorList>
    </citation>
    <scope>NUCLEOTIDE SEQUENCE</scope>
    <source>
        <strain evidence="2">NBRC 1965</strain>
    </source>
</reference>
<name>A0A9W7DD01_AMBMO</name>
<feature type="region of interest" description="Disordered" evidence="1">
    <location>
        <begin position="171"/>
        <end position="196"/>
    </location>
</feature>
<dbReference type="Proteomes" id="UP001165063">
    <property type="component" value="Unassembled WGS sequence"/>
</dbReference>
<organism evidence="2 3">
    <name type="scientific">Ambrosiozyma monospora</name>
    <name type="common">Yeast</name>
    <name type="synonym">Endomycopsis monosporus</name>
    <dbReference type="NCBI Taxonomy" id="43982"/>
    <lineage>
        <taxon>Eukaryota</taxon>
        <taxon>Fungi</taxon>
        <taxon>Dikarya</taxon>
        <taxon>Ascomycota</taxon>
        <taxon>Saccharomycotina</taxon>
        <taxon>Pichiomycetes</taxon>
        <taxon>Pichiales</taxon>
        <taxon>Pichiaceae</taxon>
        <taxon>Ambrosiozyma</taxon>
    </lineage>
</organism>